<keyword evidence="3" id="KW-1185">Reference proteome</keyword>
<dbReference type="OrthoDB" id="6439987at2"/>
<dbReference type="PANTHER" id="PTHR35863:SF1">
    <property type="entry name" value="COBALT-PRECORRIN-5B C(1)-METHYLTRANSFERASE"/>
    <property type="match status" value="1"/>
</dbReference>
<dbReference type="AlphaFoldDB" id="A0A5B9DJ70"/>
<dbReference type="GO" id="GO:0032259">
    <property type="term" value="P:methylation"/>
    <property type="evidence" value="ECO:0007669"/>
    <property type="project" value="UniProtKB-KW"/>
</dbReference>
<evidence type="ECO:0000256" key="1">
    <source>
        <dbReference type="HAMAP-Rule" id="MF_00787"/>
    </source>
</evidence>
<name>A0A5B9DJ70_9HYPH</name>
<dbReference type="Gene3D" id="3.30.2110.10">
    <property type="entry name" value="CbiD-like"/>
    <property type="match status" value="1"/>
</dbReference>
<dbReference type="PANTHER" id="PTHR35863">
    <property type="entry name" value="COBALT-PRECORRIN-5B C(1)-METHYLTRANSFERASE"/>
    <property type="match status" value="1"/>
</dbReference>
<gene>
    <name evidence="1" type="primary">cbiD</name>
    <name evidence="2" type="ORF">FNA67_00750</name>
</gene>
<comment type="catalytic activity">
    <reaction evidence="1">
        <text>Co-precorrin-5B + S-adenosyl-L-methionine = Co-precorrin-6A + S-adenosyl-L-homocysteine</text>
        <dbReference type="Rhea" id="RHEA:26285"/>
        <dbReference type="ChEBI" id="CHEBI:57856"/>
        <dbReference type="ChEBI" id="CHEBI:59789"/>
        <dbReference type="ChEBI" id="CHEBI:60063"/>
        <dbReference type="ChEBI" id="CHEBI:60064"/>
        <dbReference type="EC" id="2.1.1.195"/>
    </reaction>
</comment>
<dbReference type="GO" id="GO:0043780">
    <property type="term" value="F:cobalt-precorrin-5B C1-methyltransferase activity"/>
    <property type="evidence" value="ECO:0007669"/>
    <property type="project" value="RHEA"/>
</dbReference>
<evidence type="ECO:0000313" key="3">
    <source>
        <dbReference type="Proteomes" id="UP000321062"/>
    </source>
</evidence>
<dbReference type="KEGG" id="yti:FNA67_00750"/>
<dbReference type="InterPro" id="IPR002748">
    <property type="entry name" value="CbiD"/>
</dbReference>
<organism evidence="2 3">
    <name type="scientific">Paradevosia tibetensis</name>
    <dbReference type="NCBI Taxonomy" id="1447062"/>
    <lineage>
        <taxon>Bacteria</taxon>
        <taxon>Pseudomonadati</taxon>
        <taxon>Pseudomonadota</taxon>
        <taxon>Alphaproteobacteria</taxon>
        <taxon>Hyphomicrobiales</taxon>
        <taxon>Devosiaceae</taxon>
        <taxon>Paradevosia</taxon>
    </lineage>
</organism>
<accession>A0A5B9DJ70</accession>
<comment type="function">
    <text evidence="1">Catalyzes the methylation of C-1 in cobalt-precorrin-5B to form cobalt-precorrin-6A.</text>
</comment>
<dbReference type="NCBIfam" id="TIGR00312">
    <property type="entry name" value="cbiD"/>
    <property type="match status" value="1"/>
</dbReference>
<dbReference type="EC" id="2.1.1.195" evidence="1"/>
<protein>
    <recommendedName>
        <fullName evidence="1">Cobalt-precorrin-5B C(1)-methyltransferase</fullName>
        <ecNumber evidence="1">2.1.1.195</ecNumber>
    </recommendedName>
    <alternativeName>
        <fullName evidence="1">Cobalt-precorrin-6A synthase</fullName>
    </alternativeName>
</protein>
<dbReference type="PIRSF" id="PIRSF026782">
    <property type="entry name" value="CbiD"/>
    <property type="match status" value="1"/>
</dbReference>
<dbReference type="UniPathway" id="UPA00148">
    <property type="reaction ID" value="UER00227"/>
</dbReference>
<dbReference type="SUPFAM" id="SSF111342">
    <property type="entry name" value="CbiD-like"/>
    <property type="match status" value="1"/>
</dbReference>
<dbReference type="HAMAP" id="MF_00787">
    <property type="entry name" value="CbiD"/>
    <property type="match status" value="1"/>
</dbReference>
<comment type="similarity">
    <text evidence="1">Belongs to the CbiD family.</text>
</comment>
<dbReference type="InterPro" id="IPR036074">
    <property type="entry name" value="CbiD_sf"/>
</dbReference>
<keyword evidence="1" id="KW-0169">Cobalamin biosynthesis</keyword>
<keyword evidence="1 2" id="KW-0489">Methyltransferase</keyword>
<evidence type="ECO:0000313" key="2">
    <source>
        <dbReference type="EMBL" id="QEE18798.1"/>
    </source>
</evidence>
<proteinExistence type="inferred from homology"/>
<sequence length="365" mass="37671">MSETAQTREDGSPLRRGWTTGACATAATRSALLALLTGSFEDPVTITLPGGQRPAFALAEETRGDGFAQAGIIKDAGDDPDVTHGALVLSRVEPGPAGSGVRFRAGEGVGTVTKPGLPLPVGEPAINPVPRKMMREVIEALAAEHGIAPDFAVTVSVRDGERIASKTWNPRLGIVGGLSILGTTGIVIPYSCSAWIASIHRGVDVARAMGLSHVVGSTGDTSEKAAMSRLDLPIEAYLDMGDFVGGLLKYLRVHPVPRLTIAGGFAKLSKLAQGAMDLHSARGTVDLEALAMMLADLGASPQMVERARGANTANEVQVLAREAGLPLADIVARRARDAAQGVVGEAVSVDVLVVDRAGIIVGESG</sequence>
<keyword evidence="1 2" id="KW-0808">Transferase</keyword>
<dbReference type="Pfam" id="PF01888">
    <property type="entry name" value="CbiD"/>
    <property type="match status" value="1"/>
</dbReference>
<dbReference type="GO" id="GO:0019251">
    <property type="term" value="P:anaerobic cobalamin biosynthetic process"/>
    <property type="evidence" value="ECO:0007669"/>
    <property type="project" value="UniProtKB-UniRule"/>
</dbReference>
<dbReference type="RefSeq" id="WP_147654715.1">
    <property type="nucleotide sequence ID" value="NZ_BMFM01000001.1"/>
</dbReference>
<keyword evidence="1" id="KW-0949">S-adenosyl-L-methionine</keyword>
<dbReference type="NCBIfam" id="NF000849">
    <property type="entry name" value="PRK00075.1-1"/>
    <property type="match status" value="1"/>
</dbReference>
<comment type="pathway">
    <text evidence="1">Cofactor biosynthesis; adenosylcobalamin biosynthesis; cob(II)yrinate a,c-diamide from sirohydrochlorin (anaerobic route): step 6/10.</text>
</comment>
<dbReference type="EMBL" id="CP041690">
    <property type="protein sequence ID" value="QEE18798.1"/>
    <property type="molecule type" value="Genomic_DNA"/>
</dbReference>
<dbReference type="Proteomes" id="UP000321062">
    <property type="component" value="Chromosome"/>
</dbReference>
<reference evidence="2 3" key="1">
    <citation type="journal article" date="2015" name="Int. J. Syst. Evol. Microbiol.">
        <title>Youhaiella tibetensis gen. nov., sp. nov., isolated from subsurface sediment.</title>
        <authorList>
            <person name="Wang Y.X."/>
            <person name="Huang F.Q."/>
            <person name="Nogi Y."/>
            <person name="Pang S.J."/>
            <person name="Wang P.K."/>
            <person name="Lv J."/>
        </authorList>
    </citation>
    <scope>NUCLEOTIDE SEQUENCE [LARGE SCALE GENOMIC DNA]</scope>
    <source>
        <strain evidence="3">fig4</strain>
    </source>
</reference>